<evidence type="ECO:0000256" key="1">
    <source>
        <dbReference type="ARBA" id="ARBA00022448"/>
    </source>
</evidence>
<dbReference type="PANTHER" id="PTHR33751">
    <property type="entry name" value="CBB3-TYPE CYTOCHROME C OXIDASE SUBUNIT FIXP"/>
    <property type="match status" value="1"/>
</dbReference>
<evidence type="ECO:0000256" key="6">
    <source>
        <dbReference type="PROSITE-ProRule" id="PRU00433"/>
    </source>
</evidence>
<accession>A0AAW4FN39</accession>
<evidence type="ECO:0000256" key="4">
    <source>
        <dbReference type="ARBA" id="ARBA00022982"/>
    </source>
</evidence>
<dbReference type="GO" id="GO:0020037">
    <property type="term" value="F:heme binding"/>
    <property type="evidence" value="ECO:0007669"/>
    <property type="project" value="InterPro"/>
</dbReference>
<evidence type="ECO:0000256" key="3">
    <source>
        <dbReference type="ARBA" id="ARBA00022723"/>
    </source>
</evidence>
<dbReference type="GO" id="GO:0046872">
    <property type="term" value="F:metal ion binding"/>
    <property type="evidence" value="ECO:0007669"/>
    <property type="project" value="UniProtKB-KW"/>
</dbReference>
<dbReference type="PROSITE" id="PS51007">
    <property type="entry name" value="CYTC"/>
    <property type="match status" value="3"/>
</dbReference>
<feature type="domain" description="Cytochrome c" evidence="7">
    <location>
        <begin position="162"/>
        <end position="239"/>
    </location>
</feature>
<keyword evidence="4" id="KW-0249">Electron transport</keyword>
<keyword evidence="1" id="KW-0813">Transport</keyword>
<protein>
    <submittedName>
        <fullName evidence="8">Cytochrome C</fullName>
    </submittedName>
</protein>
<dbReference type="GO" id="GO:0009055">
    <property type="term" value="F:electron transfer activity"/>
    <property type="evidence" value="ECO:0007669"/>
    <property type="project" value="InterPro"/>
</dbReference>
<dbReference type="AlphaFoldDB" id="A0AAW4FN39"/>
<keyword evidence="2 6" id="KW-0349">Heme</keyword>
<dbReference type="Gene3D" id="1.10.760.10">
    <property type="entry name" value="Cytochrome c-like domain"/>
    <property type="match status" value="3"/>
</dbReference>
<feature type="domain" description="Cytochrome c" evidence="7">
    <location>
        <begin position="257"/>
        <end position="337"/>
    </location>
</feature>
<organism evidence="8 9">
    <name type="scientific">Ensifer canadensis</name>
    <dbReference type="NCBI Taxonomy" id="555315"/>
    <lineage>
        <taxon>Bacteria</taxon>
        <taxon>Pseudomonadati</taxon>
        <taxon>Pseudomonadota</taxon>
        <taxon>Alphaproteobacteria</taxon>
        <taxon>Hyphomicrobiales</taxon>
        <taxon>Rhizobiaceae</taxon>
        <taxon>Sinorhizobium/Ensifer group</taxon>
        <taxon>Ensifer</taxon>
    </lineage>
</organism>
<evidence type="ECO:0000313" key="9">
    <source>
        <dbReference type="Proteomes" id="UP000744980"/>
    </source>
</evidence>
<sequence>MAAAAALAPVAGLLIAWLGIIHVGATGGHWAVTEWFLHWTMRSSVRTAALGIKKPSGFESAKHLKVTAVHFQMSCAECHGSPDRRRSPEMLAMLPPPPDLRDTVGNWKDEELFVIVRDGLRYTGMPAWPGAGRDDEVWAMVAFLKELQTMSPARYKELSGAKDTESGDTLSGCLACHEQGIEGNDPIAPVIAGQSNAYLAEALRAYRKGSRESGFMEVVVSRLKDADIDATAGHFARKDGLLSATPRARSGDERTLSLVQTGDPVKKIAACQACHDGRNPLYPLLSGQSRTFLIEQILLFKQDLRGDSPTARLMSRAVRHLTVEDVARLADYYASQPLAR</sequence>
<dbReference type="EMBL" id="WXFA01000011">
    <property type="protein sequence ID" value="MBM3092866.1"/>
    <property type="molecule type" value="Genomic_DNA"/>
</dbReference>
<keyword evidence="5 6" id="KW-0408">Iron</keyword>
<dbReference type="SUPFAM" id="SSF46626">
    <property type="entry name" value="Cytochrome c"/>
    <property type="match status" value="3"/>
</dbReference>
<dbReference type="Pfam" id="PF13442">
    <property type="entry name" value="Cytochrome_CBB3"/>
    <property type="match status" value="1"/>
</dbReference>
<name>A0AAW4FN39_9HYPH</name>
<keyword evidence="3 6" id="KW-0479">Metal-binding</keyword>
<comment type="caution">
    <text evidence="8">The sequence shown here is derived from an EMBL/GenBank/DDBJ whole genome shotgun (WGS) entry which is preliminary data.</text>
</comment>
<dbReference type="InterPro" id="IPR009056">
    <property type="entry name" value="Cyt_c-like_dom"/>
</dbReference>
<proteinExistence type="predicted"/>
<evidence type="ECO:0000259" key="7">
    <source>
        <dbReference type="PROSITE" id="PS51007"/>
    </source>
</evidence>
<dbReference type="RefSeq" id="WP_057218538.1">
    <property type="nucleotide sequence ID" value="NZ_CP083373.1"/>
</dbReference>
<dbReference type="InterPro" id="IPR036909">
    <property type="entry name" value="Cyt_c-like_dom_sf"/>
</dbReference>
<dbReference type="InterPro" id="IPR050597">
    <property type="entry name" value="Cytochrome_c_Oxidase_Subunit"/>
</dbReference>
<feature type="domain" description="Cytochrome c" evidence="7">
    <location>
        <begin position="62"/>
        <end position="148"/>
    </location>
</feature>
<keyword evidence="9" id="KW-1185">Reference proteome</keyword>
<reference evidence="8 9" key="1">
    <citation type="submission" date="2020-01" db="EMBL/GenBank/DDBJ databases">
        <title>Draft genome assembly of Ensifer adhaerens T173.</title>
        <authorList>
            <person name="Craig J.E."/>
            <person name="Stinchcombe J.R."/>
        </authorList>
    </citation>
    <scope>NUCLEOTIDE SEQUENCE [LARGE SCALE GENOMIC DNA]</scope>
    <source>
        <strain evidence="8 9">T173</strain>
    </source>
</reference>
<gene>
    <name evidence="8" type="ORF">GFB56_18955</name>
</gene>
<evidence type="ECO:0000256" key="2">
    <source>
        <dbReference type="ARBA" id="ARBA00022617"/>
    </source>
</evidence>
<dbReference type="PANTHER" id="PTHR33751:SF9">
    <property type="entry name" value="CYTOCHROME C4"/>
    <property type="match status" value="1"/>
</dbReference>
<dbReference type="Proteomes" id="UP000744980">
    <property type="component" value="Unassembled WGS sequence"/>
</dbReference>
<evidence type="ECO:0000313" key="8">
    <source>
        <dbReference type="EMBL" id="MBM3092866.1"/>
    </source>
</evidence>
<evidence type="ECO:0000256" key="5">
    <source>
        <dbReference type="ARBA" id="ARBA00023004"/>
    </source>
</evidence>